<evidence type="ECO:0000256" key="2">
    <source>
        <dbReference type="ARBA" id="ARBA00022729"/>
    </source>
</evidence>
<protein>
    <submittedName>
        <fullName evidence="7">Acyl-CoA thioesterase II</fullName>
    </submittedName>
</protein>
<dbReference type="PANTHER" id="PTHR11066:SF34">
    <property type="entry name" value="ACYL-COENZYME A THIOESTERASE 8"/>
    <property type="match status" value="1"/>
</dbReference>
<evidence type="ECO:0000259" key="5">
    <source>
        <dbReference type="Pfam" id="PF02551"/>
    </source>
</evidence>
<feature type="region of interest" description="Disordered" evidence="4">
    <location>
        <begin position="38"/>
        <end position="60"/>
    </location>
</feature>
<dbReference type="CDD" id="cd03445">
    <property type="entry name" value="Thioesterase_II_repeat2"/>
    <property type="match status" value="1"/>
</dbReference>
<keyword evidence="3" id="KW-0378">Hydrolase</keyword>
<proteinExistence type="inferred from homology"/>
<evidence type="ECO:0000256" key="3">
    <source>
        <dbReference type="ARBA" id="ARBA00022801"/>
    </source>
</evidence>
<dbReference type="Proteomes" id="UP001321475">
    <property type="component" value="Chromosome"/>
</dbReference>
<dbReference type="SUPFAM" id="SSF54637">
    <property type="entry name" value="Thioesterase/thiol ester dehydrase-isomerase"/>
    <property type="match status" value="2"/>
</dbReference>
<dbReference type="Pfam" id="PF02551">
    <property type="entry name" value="Acyl_CoA_thio"/>
    <property type="match status" value="1"/>
</dbReference>
<feature type="domain" description="Acyl-CoA thioesterase 2 C-terminal" evidence="5">
    <location>
        <begin position="206"/>
        <end position="317"/>
    </location>
</feature>
<dbReference type="PANTHER" id="PTHR11066">
    <property type="entry name" value="ACYL-COA THIOESTERASE"/>
    <property type="match status" value="1"/>
</dbReference>
<evidence type="ECO:0000313" key="7">
    <source>
        <dbReference type="EMBL" id="BDZ40749.1"/>
    </source>
</evidence>
<evidence type="ECO:0000256" key="4">
    <source>
        <dbReference type="SAM" id="MobiDB-lite"/>
    </source>
</evidence>
<dbReference type="Gene3D" id="2.40.160.210">
    <property type="entry name" value="Acyl-CoA thioesterase, double hotdog domain"/>
    <property type="match status" value="1"/>
</dbReference>
<dbReference type="CDD" id="cd03444">
    <property type="entry name" value="Thioesterase_II_repeat1"/>
    <property type="match status" value="1"/>
</dbReference>
<keyword evidence="8" id="KW-1185">Reference proteome</keyword>
<accession>A0ABM8FYC7</accession>
<dbReference type="InterPro" id="IPR025652">
    <property type="entry name" value="TesB_C"/>
</dbReference>
<dbReference type="EMBL" id="AP027729">
    <property type="protein sequence ID" value="BDZ40749.1"/>
    <property type="molecule type" value="Genomic_DNA"/>
</dbReference>
<dbReference type="InterPro" id="IPR049449">
    <property type="entry name" value="TesB_ACOT8-like_N"/>
</dbReference>
<dbReference type="InterPro" id="IPR003703">
    <property type="entry name" value="Acyl_CoA_thio"/>
</dbReference>
<comment type="similarity">
    <text evidence="1">Belongs to the C/M/P thioester hydrolase family.</text>
</comment>
<evidence type="ECO:0000313" key="8">
    <source>
        <dbReference type="Proteomes" id="UP001321475"/>
    </source>
</evidence>
<dbReference type="InterPro" id="IPR042171">
    <property type="entry name" value="Acyl-CoA_hotdog"/>
</dbReference>
<dbReference type="NCBIfam" id="TIGR03715">
    <property type="entry name" value="KxYKxGKxW"/>
    <property type="match status" value="1"/>
</dbReference>
<evidence type="ECO:0000256" key="1">
    <source>
        <dbReference type="ARBA" id="ARBA00006538"/>
    </source>
</evidence>
<gene>
    <name evidence="7" type="primary">tesB</name>
    <name evidence="7" type="ORF">GCM10025865_00480</name>
</gene>
<feature type="domain" description="Acyl-CoA thioesterase-like N-terminal HotDog" evidence="6">
    <location>
        <begin position="71"/>
        <end position="147"/>
    </location>
</feature>
<dbReference type="Pfam" id="PF13622">
    <property type="entry name" value="4HBT_3"/>
    <property type="match status" value="1"/>
</dbReference>
<dbReference type="InterPro" id="IPR029069">
    <property type="entry name" value="HotDog_dom_sf"/>
</dbReference>
<name>A0ABM8FYC7_9CELL</name>
<reference evidence="8" key="1">
    <citation type="journal article" date="2019" name="Int. J. Syst. Evol. Microbiol.">
        <title>The Global Catalogue of Microorganisms (GCM) 10K type strain sequencing project: providing services to taxonomists for standard genome sequencing and annotation.</title>
        <authorList>
            <consortium name="The Broad Institute Genomics Platform"/>
            <consortium name="The Broad Institute Genome Sequencing Center for Infectious Disease"/>
            <person name="Wu L."/>
            <person name="Ma J."/>
        </authorList>
    </citation>
    <scope>NUCLEOTIDE SEQUENCE [LARGE SCALE GENOMIC DNA]</scope>
    <source>
        <strain evidence="8">NBRC 108565</strain>
    </source>
</reference>
<organism evidence="7 8">
    <name type="scientific">Paraoerskovia sediminicola</name>
    <dbReference type="NCBI Taxonomy" id="1138587"/>
    <lineage>
        <taxon>Bacteria</taxon>
        <taxon>Bacillati</taxon>
        <taxon>Actinomycetota</taxon>
        <taxon>Actinomycetes</taxon>
        <taxon>Micrococcales</taxon>
        <taxon>Cellulomonadaceae</taxon>
        <taxon>Paraoerskovia</taxon>
    </lineage>
</organism>
<evidence type="ECO:0000259" key="6">
    <source>
        <dbReference type="Pfam" id="PF13622"/>
    </source>
</evidence>
<dbReference type="InterPro" id="IPR022263">
    <property type="entry name" value="KxYKxGKxW"/>
</dbReference>
<feature type="compositionally biased region" description="Basic and acidic residues" evidence="4">
    <location>
        <begin position="49"/>
        <end position="60"/>
    </location>
</feature>
<keyword evidence="2" id="KW-0732">Signal</keyword>
<sequence>MTDPVFDPPIVPEPAPPARITTTELATDPLGSLLTALDIDPMPAVGPGDPERPHEADDRFSGRNLAQPNARVYGGQVLAQALVAAGRTVGPGRMPHSMHGYFLRPGDLDEPIEFAVERLRDGRSFSARRTHAIQKGEPILSMIASFQEEQEGAEHTTPMPDDVPAPDEVRSALTELGAIDHPAARSRSHESAFDVRHVDGSLYMRPGSERTDHQMVWMRARGTLADDQLLHRALMTFACDQIMLEPVLRKSGNSWLTAGISIASLDHAMWWHRDARVDEWLLYVQSSPSAQGGRGLGASRVYAQDGTLVASIAQEGMLRLPA</sequence>